<evidence type="ECO:0000256" key="1">
    <source>
        <dbReference type="SAM" id="MobiDB-lite"/>
    </source>
</evidence>
<sequence>MPYFEVIEMQIQNKKNQMNKIENHYDINMDENSHKISRVESSINETNNNNDMNKNKEISEAKKVRQVKKLMKEGLRHERDKKVN</sequence>
<dbReference type="Proteomes" id="UP000038045">
    <property type="component" value="Unplaced"/>
</dbReference>
<name>A0A0N4Z7S2_PARTI</name>
<accession>A0A0N4Z7S2</accession>
<feature type="region of interest" description="Disordered" evidence="1">
    <location>
        <begin position="44"/>
        <end position="65"/>
    </location>
</feature>
<evidence type="ECO:0000313" key="2">
    <source>
        <dbReference type="Proteomes" id="UP000038045"/>
    </source>
</evidence>
<proteinExistence type="predicted"/>
<evidence type="ECO:0000313" key="3">
    <source>
        <dbReference type="WBParaSite" id="PTRK_0000323400.1"/>
    </source>
</evidence>
<protein>
    <submittedName>
        <fullName evidence="3">BZIP domain-containing protein</fullName>
    </submittedName>
</protein>
<reference evidence="3" key="1">
    <citation type="submission" date="2017-02" db="UniProtKB">
        <authorList>
            <consortium name="WormBaseParasite"/>
        </authorList>
    </citation>
    <scope>IDENTIFICATION</scope>
</reference>
<organism evidence="2 3">
    <name type="scientific">Parastrongyloides trichosuri</name>
    <name type="common">Possum-specific nematode worm</name>
    <dbReference type="NCBI Taxonomy" id="131310"/>
    <lineage>
        <taxon>Eukaryota</taxon>
        <taxon>Metazoa</taxon>
        <taxon>Ecdysozoa</taxon>
        <taxon>Nematoda</taxon>
        <taxon>Chromadorea</taxon>
        <taxon>Rhabditida</taxon>
        <taxon>Tylenchina</taxon>
        <taxon>Panagrolaimomorpha</taxon>
        <taxon>Strongyloidoidea</taxon>
        <taxon>Strongyloididae</taxon>
        <taxon>Parastrongyloides</taxon>
    </lineage>
</organism>
<feature type="compositionally biased region" description="Basic and acidic residues" evidence="1">
    <location>
        <begin position="53"/>
        <end position="63"/>
    </location>
</feature>
<dbReference type="WBParaSite" id="PTRK_0000323400.1">
    <property type="protein sequence ID" value="PTRK_0000323400.1"/>
    <property type="gene ID" value="PTRK_0000323400"/>
</dbReference>
<keyword evidence="2" id="KW-1185">Reference proteome</keyword>
<dbReference type="AlphaFoldDB" id="A0A0N4Z7S2"/>